<reference evidence="1 2" key="1">
    <citation type="submission" date="2016-11" db="EMBL/GenBank/DDBJ databases">
        <authorList>
            <person name="Jaros S."/>
            <person name="Januszkiewicz K."/>
            <person name="Wedrychowicz H."/>
        </authorList>
    </citation>
    <scope>NUCLEOTIDE SEQUENCE [LARGE SCALE GENOMIC DNA]</scope>
    <source>
        <strain evidence="1 2">YL228</strain>
    </source>
</reference>
<evidence type="ECO:0000313" key="2">
    <source>
        <dbReference type="Proteomes" id="UP000183461"/>
    </source>
</evidence>
<organism evidence="1 2">
    <name type="scientific">Ruminococcus flavefaciens</name>
    <dbReference type="NCBI Taxonomy" id="1265"/>
    <lineage>
        <taxon>Bacteria</taxon>
        <taxon>Bacillati</taxon>
        <taxon>Bacillota</taxon>
        <taxon>Clostridia</taxon>
        <taxon>Eubacteriales</taxon>
        <taxon>Oscillospiraceae</taxon>
        <taxon>Ruminococcus</taxon>
    </lineage>
</organism>
<name>A0A1K1MFK5_RUMFL</name>
<accession>A0A1K1MFK5</accession>
<evidence type="ECO:0000313" key="1">
    <source>
        <dbReference type="EMBL" id="SFW21941.1"/>
    </source>
</evidence>
<proteinExistence type="predicted"/>
<sequence>MVYLKNGTAKEDSFLINNNDLEFYIQAFDEYTFYPNDEVYINLQNEIVLLYDKIRDIYFSDIDSYYKEEANIPIGIMSGGQETSVIIGKDEYLELKEKVEKYIPDLNTHIYVSDCQYLISSIQNLVEYMDFCFKNYYFNISKIALLSENVDFPPARIISYESRQLAFILETYFTKAYSILDLICKFIYELENPVSKNELNKLKKLVSSEKLWGDRKKLKKIPVSDTIFEESETIKLIESLRNEAVHNGAWELFASVYIDIDKNKEIIERYMLFPDYTQGRLDCVKNRKRFFKKETKVNDILPVIHLDYMRRLLNTVKYLNTIY</sequence>
<gene>
    <name evidence="1" type="ORF">SAMN02910280_1157</name>
</gene>
<dbReference type="Proteomes" id="UP000183461">
    <property type="component" value="Unassembled WGS sequence"/>
</dbReference>
<dbReference type="AlphaFoldDB" id="A0A1K1MFK5"/>
<dbReference type="RefSeq" id="WP_072299525.1">
    <property type="nucleotide sequence ID" value="NZ_FPIP01000002.1"/>
</dbReference>
<protein>
    <submittedName>
        <fullName evidence="1">Uncharacterized protein</fullName>
    </submittedName>
</protein>
<dbReference type="EMBL" id="FPIP01000002">
    <property type="protein sequence ID" value="SFW21941.1"/>
    <property type="molecule type" value="Genomic_DNA"/>
</dbReference>